<reference evidence="2 3" key="1">
    <citation type="submission" date="2024-02" db="EMBL/GenBank/DDBJ databases">
        <authorList>
            <person name="Daric V."/>
            <person name="Darras S."/>
        </authorList>
    </citation>
    <scope>NUCLEOTIDE SEQUENCE [LARGE SCALE GENOMIC DNA]</scope>
</reference>
<dbReference type="EMBL" id="CAWYQH010000013">
    <property type="protein sequence ID" value="CAK8674811.1"/>
    <property type="molecule type" value="Genomic_DNA"/>
</dbReference>
<keyword evidence="3" id="KW-1185">Reference proteome</keyword>
<gene>
    <name evidence="2" type="ORF">CVLEPA_LOCUS4472</name>
</gene>
<evidence type="ECO:0000256" key="1">
    <source>
        <dbReference type="SAM" id="MobiDB-lite"/>
    </source>
</evidence>
<feature type="region of interest" description="Disordered" evidence="1">
    <location>
        <begin position="130"/>
        <end position="161"/>
    </location>
</feature>
<dbReference type="Proteomes" id="UP001642483">
    <property type="component" value="Unassembled WGS sequence"/>
</dbReference>
<comment type="caution">
    <text evidence="2">The sequence shown here is derived from an EMBL/GenBank/DDBJ whole genome shotgun (WGS) entry which is preliminary data.</text>
</comment>
<proteinExistence type="predicted"/>
<evidence type="ECO:0000313" key="2">
    <source>
        <dbReference type="EMBL" id="CAK8674811.1"/>
    </source>
</evidence>
<sequence length="161" mass="18434">MDSPTSSHGSDLSNLFDLLQQDGVEVYESNDLMALPQNIRELCAGLTTHEMRPVRVSKYGRDRTPTEPVQSPLHVDYHDGHECQVIFFLCFLPLKAALRQNLMIISTWMIFTKATGKNVRNKKLPLQLPRRRKVKKEAPSNLDVENDEEDSRAPDPDYLNQ</sequence>
<evidence type="ECO:0000313" key="3">
    <source>
        <dbReference type="Proteomes" id="UP001642483"/>
    </source>
</evidence>
<protein>
    <submittedName>
        <fullName evidence="2">Uncharacterized protein</fullName>
    </submittedName>
</protein>
<organism evidence="2 3">
    <name type="scientific">Clavelina lepadiformis</name>
    <name type="common">Light-bulb sea squirt</name>
    <name type="synonym">Ascidia lepadiformis</name>
    <dbReference type="NCBI Taxonomy" id="159417"/>
    <lineage>
        <taxon>Eukaryota</taxon>
        <taxon>Metazoa</taxon>
        <taxon>Chordata</taxon>
        <taxon>Tunicata</taxon>
        <taxon>Ascidiacea</taxon>
        <taxon>Aplousobranchia</taxon>
        <taxon>Clavelinidae</taxon>
        <taxon>Clavelina</taxon>
    </lineage>
</organism>
<accession>A0ABP0F7R1</accession>
<name>A0ABP0F7R1_CLALP</name>